<dbReference type="Proteomes" id="UP000593998">
    <property type="component" value="Chromosome"/>
</dbReference>
<gene>
    <name evidence="2" type="ORF">IGS73_05680</name>
</gene>
<sequence length="80" mass="8620">MVLITDFEKSPSDGGTSRSRTQSSCGYRQVQLASGTRVVQLETYGSAERKLTGKASQSIELDREAAAALVKILREAFPGL</sequence>
<feature type="compositionally biased region" description="Polar residues" evidence="1">
    <location>
        <begin position="13"/>
        <end position="27"/>
    </location>
</feature>
<evidence type="ECO:0000313" key="3">
    <source>
        <dbReference type="Proteomes" id="UP000593998"/>
    </source>
</evidence>
<organism evidence="2 3">
    <name type="scientific">Janibacter indicus</name>
    <dbReference type="NCBI Taxonomy" id="857417"/>
    <lineage>
        <taxon>Bacteria</taxon>
        <taxon>Bacillati</taxon>
        <taxon>Actinomycetota</taxon>
        <taxon>Actinomycetes</taxon>
        <taxon>Micrococcales</taxon>
        <taxon>Intrasporangiaceae</taxon>
        <taxon>Janibacter</taxon>
    </lineage>
</organism>
<accession>A0A7L9J561</accession>
<feature type="region of interest" description="Disordered" evidence="1">
    <location>
        <begin position="1"/>
        <end position="27"/>
    </location>
</feature>
<feature type="compositionally biased region" description="Basic and acidic residues" evidence="1">
    <location>
        <begin position="1"/>
        <end position="11"/>
    </location>
</feature>
<dbReference type="AlphaFoldDB" id="A0A7L9J561"/>
<evidence type="ECO:0000256" key="1">
    <source>
        <dbReference type="SAM" id="MobiDB-lite"/>
    </source>
</evidence>
<reference evidence="2 3" key="1">
    <citation type="submission" date="2020-10" db="EMBL/GenBank/DDBJ databases">
        <title>Janibacter indicus TT2 genome sequence.</title>
        <authorList>
            <person name="Lee K."/>
            <person name="Ganzorig M."/>
        </authorList>
    </citation>
    <scope>NUCLEOTIDE SEQUENCE [LARGE SCALE GENOMIC DNA]</scope>
    <source>
        <strain evidence="2 3">TT2</strain>
    </source>
</reference>
<dbReference type="EMBL" id="CP062789">
    <property type="protein sequence ID" value="QOK23870.1"/>
    <property type="molecule type" value="Genomic_DNA"/>
</dbReference>
<evidence type="ECO:0000313" key="2">
    <source>
        <dbReference type="EMBL" id="QOK23870.1"/>
    </source>
</evidence>
<proteinExistence type="predicted"/>
<name>A0A7L9J561_9MICO</name>
<evidence type="ECO:0008006" key="4">
    <source>
        <dbReference type="Google" id="ProtNLM"/>
    </source>
</evidence>
<protein>
    <recommendedName>
        <fullName evidence="4">Methionyl-tRNA formyltransferase</fullName>
    </recommendedName>
</protein>